<name>W6RL32_9HYPH</name>
<proteinExistence type="predicted"/>
<dbReference type="Proteomes" id="UP000019443">
    <property type="component" value="Plasmid pLPU83c"/>
</dbReference>
<dbReference type="AlphaFoldDB" id="W6RL32"/>
<evidence type="ECO:0000313" key="1">
    <source>
        <dbReference type="EMBL" id="CDM60960.1"/>
    </source>
</evidence>
<keyword evidence="2" id="KW-1185">Reference proteome</keyword>
<sequence length="92" mass="10353">MRKGQRFHDRKTAVRRQVEWLLLSGAMGMRPGMAVNAQIAFVKFGNNFSPSLTGVYFEQLVDLCLESIVILFRGGGADIEKISKSHHLPHQL</sequence>
<geneLocation type="plasmid" evidence="1 2">
    <name>pLPU83c</name>
</geneLocation>
<reference evidence="1" key="1">
    <citation type="submission" date="2013-11" db="EMBL/GenBank/DDBJ databases">
        <title>Draft genome sequence of the broad-host-range Rhizobium sp. LPU83 strain, a member of the low-genetic diversity Oregon-like Rhizobium sp. group.</title>
        <authorList>
            <person name="Wibberg D."/>
            <person name="Puehler A."/>
            <person name="Schlueter A."/>
        </authorList>
    </citation>
    <scope>NUCLEOTIDE SEQUENCE [LARGE SCALE GENOMIC DNA]</scope>
    <source>
        <strain evidence="1">LPU83</strain>
        <plasmid evidence="1">pLPU83c</plasmid>
    </source>
</reference>
<dbReference type="KEGG" id="rhl:LPU83_pLPU83c_0398"/>
<gene>
    <name evidence="1" type="ORF">LPU83_pLPU83c_0398</name>
</gene>
<evidence type="ECO:0000313" key="2">
    <source>
        <dbReference type="Proteomes" id="UP000019443"/>
    </source>
</evidence>
<keyword evidence="1" id="KW-0614">Plasmid</keyword>
<protein>
    <submittedName>
        <fullName evidence="1">Uncharacterized protein</fullName>
    </submittedName>
</protein>
<organism evidence="1 2">
    <name type="scientific">Rhizobium favelukesii</name>
    <dbReference type="NCBI Taxonomy" id="348824"/>
    <lineage>
        <taxon>Bacteria</taxon>
        <taxon>Pseudomonadati</taxon>
        <taxon>Pseudomonadota</taxon>
        <taxon>Alphaproteobacteria</taxon>
        <taxon>Hyphomicrobiales</taxon>
        <taxon>Rhizobiaceae</taxon>
        <taxon>Rhizobium/Agrobacterium group</taxon>
        <taxon>Rhizobium</taxon>
    </lineage>
</organism>
<dbReference type="EMBL" id="HG916854">
    <property type="protein sequence ID" value="CDM60960.1"/>
    <property type="molecule type" value="Genomic_DNA"/>
</dbReference>
<accession>W6RL32</accession>
<dbReference type="HOGENOM" id="CLU_2411167_0_0_5"/>